<dbReference type="InterPro" id="IPR036322">
    <property type="entry name" value="WD40_repeat_dom_sf"/>
</dbReference>
<dbReference type="GO" id="GO:0005886">
    <property type="term" value="C:plasma membrane"/>
    <property type="evidence" value="ECO:0007669"/>
    <property type="project" value="TreeGrafter"/>
</dbReference>
<protein>
    <recommendedName>
        <fullName evidence="5">Lethal giant larvae (Lgl)-like C-terminal domain-containing protein</fullName>
    </recommendedName>
</protein>
<keyword evidence="2" id="KW-0268">Exocytosis</keyword>
<dbReference type="GO" id="GO:0019905">
    <property type="term" value="F:syntaxin binding"/>
    <property type="evidence" value="ECO:0007669"/>
    <property type="project" value="TreeGrafter"/>
</dbReference>
<evidence type="ECO:0000256" key="2">
    <source>
        <dbReference type="ARBA" id="ARBA00022483"/>
    </source>
</evidence>
<dbReference type="SMART" id="SM00320">
    <property type="entry name" value="WD40"/>
    <property type="match status" value="4"/>
</dbReference>
<organism evidence="6 7">
    <name type="scientific">Viridothelium virens</name>
    <name type="common">Speckled blister lichen</name>
    <name type="synonym">Trypethelium virens</name>
    <dbReference type="NCBI Taxonomy" id="1048519"/>
    <lineage>
        <taxon>Eukaryota</taxon>
        <taxon>Fungi</taxon>
        <taxon>Dikarya</taxon>
        <taxon>Ascomycota</taxon>
        <taxon>Pezizomycotina</taxon>
        <taxon>Dothideomycetes</taxon>
        <taxon>Dothideomycetes incertae sedis</taxon>
        <taxon>Trypetheliales</taxon>
        <taxon>Trypetheliaceae</taxon>
        <taxon>Viridothelium</taxon>
    </lineage>
</organism>
<feature type="compositionally biased region" description="Low complexity" evidence="4">
    <location>
        <begin position="872"/>
        <end position="897"/>
    </location>
</feature>
<feature type="domain" description="Lethal giant larvae (Lgl)-like C-terminal" evidence="5">
    <location>
        <begin position="520"/>
        <end position="945"/>
    </location>
</feature>
<gene>
    <name evidence="6" type="ORF">EV356DRAFT_99924</name>
</gene>
<dbReference type="Pfam" id="PF00400">
    <property type="entry name" value="WD40"/>
    <property type="match status" value="1"/>
</dbReference>
<dbReference type="InterPro" id="IPR013905">
    <property type="entry name" value="Lgl_C_dom"/>
</dbReference>
<dbReference type="GO" id="GO:0006887">
    <property type="term" value="P:exocytosis"/>
    <property type="evidence" value="ECO:0007669"/>
    <property type="project" value="UniProtKB-KW"/>
</dbReference>
<proteinExistence type="inferred from homology"/>
<feature type="compositionally biased region" description="Low complexity" evidence="4">
    <location>
        <begin position="962"/>
        <end position="973"/>
    </location>
</feature>
<dbReference type="AlphaFoldDB" id="A0A6A6HN83"/>
<sequence>MTHLLRGKQAGIQGDFSAGLASDLFAIDEITRYGINSQISQIAYDPVQSLLAVGTNDTKFGHGQIYVFGQKRVSVTFQIPGKASVKFLRFCSDRIICLDSKNNLSMYSLESKKLINEYSPPAAVTAVETDSSLDYALIGTASGEVIAYDMDREAMAPFRLPHFWKEQNPRAMATPIVSLQLHPRDVGTLLIGYSEGAVIYSFKQNKATKFLHYRLTPGAPGGDLDPAVWKMDRSPKLTQALWHPTGTFVLTGHEDSSLVFWDPTQARIVMARTLQDTKIDQPGAVTSIQSAQNGKGTMAVKEPLFKIAWCANKDPDDTGILVAGGAPTNLPTKGLTFFELGRTPVYATSSWQLISDHFENPKRQRVLPTPPNVSVVNFCLIPRTSPHFAGAQDPIAALALLSSGELITLSFPSGLPITPTNQLHVSLTFVHPFVNHVALSSVERTRWLGMTEKRAHGPPILSGGAEGPSPLRRFETRSVVQTAHVDGTVRLWDCGHGDEVENSSLLQADVARAVGRFDHIEVAQTSLAGGSGELACGLRSGEVIVFRWSHNRHAGQEPPSPKPNNPNGLTDVSDRMDPSLSDGLFPFTLLDQHDGHVTALKLSDVGFLAAGFEGGSLAIVDLRGPALIYNSSVADFVRQEKKGAFRRNSQQGSPKPDWSTTLEFSVMTLDGDDYSSICLHVGTNQGHVATFRILPDPSGRYTVQFAGSINLESPVIHIAPLNADNGTHAYAYQSTVSQLRSGLKVPGFLLAVAQLSVRIFKPATNKGAHRTWDDALCDRAAVVRYEGATGGHALVGLFGTGQARAFSIPGLRDLGAAPISPILDPRRLGDACIAPNGEILGWTGPSELALLTVWGVGGGTGAGKTPAPPPSLSSAPLSSSVSPVLPRKEPTSTTITTSEDTLLNPELLIAPRPTISNMQWIAGTQYITPADMDVLIGGPERPPSRRMVAQARADEQQRRAAGRAGASSSSASAAAGARAEAVGQQDEGYWAYMQRQINERTEKLGIMGDSMDKLETNSAGWADDVGKFVNRQKRNLVMGGKLFFYYCISESCERTLILVY</sequence>
<feature type="region of interest" description="Disordered" evidence="4">
    <location>
        <begin position="552"/>
        <end position="575"/>
    </location>
</feature>
<dbReference type="OrthoDB" id="19944at2759"/>
<evidence type="ECO:0000259" key="5">
    <source>
        <dbReference type="Pfam" id="PF08596"/>
    </source>
</evidence>
<dbReference type="Proteomes" id="UP000800092">
    <property type="component" value="Unassembled WGS sequence"/>
</dbReference>
<reference evidence="6" key="1">
    <citation type="journal article" date="2020" name="Stud. Mycol.">
        <title>101 Dothideomycetes genomes: a test case for predicting lifestyles and emergence of pathogens.</title>
        <authorList>
            <person name="Haridas S."/>
            <person name="Albert R."/>
            <person name="Binder M."/>
            <person name="Bloem J."/>
            <person name="Labutti K."/>
            <person name="Salamov A."/>
            <person name="Andreopoulos B."/>
            <person name="Baker S."/>
            <person name="Barry K."/>
            <person name="Bills G."/>
            <person name="Bluhm B."/>
            <person name="Cannon C."/>
            <person name="Castanera R."/>
            <person name="Culley D."/>
            <person name="Daum C."/>
            <person name="Ezra D."/>
            <person name="Gonzalez J."/>
            <person name="Henrissat B."/>
            <person name="Kuo A."/>
            <person name="Liang C."/>
            <person name="Lipzen A."/>
            <person name="Lutzoni F."/>
            <person name="Magnuson J."/>
            <person name="Mondo S."/>
            <person name="Nolan M."/>
            <person name="Ohm R."/>
            <person name="Pangilinan J."/>
            <person name="Park H.-J."/>
            <person name="Ramirez L."/>
            <person name="Alfaro M."/>
            <person name="Sun H."/>
            <person name="Tritt A."/>
            <person name="Yoshinaga Y."/>
            <person name="Zwiers L.-H."/>
            <person name="Turgeon B."/>
            <person name="Goodwin S."/>
            <person name="Spatafora J."/>
            <person name="Crous P."/>
            <person name="Grigoriev I."/>
        </authorList>
    </citation>
    <scope>NUCLEOTIDE SEQUENCE</scope>
    <source>
        <strain evidence="6">Tuck. ex Michener</strain>
    </source>
</reference>
<dbReference type="EMBL" id="ML991772">
    <property type="protein sequence ID" value="KAF2239451.1"/>
    <property type="molecule type" value="Genomic_DNA"/>
</dbReference>
<dbReference type="GO" id="GO:0005096">
    <property type="term" value="F:GTPase activator activity"/>
    <property type="evidence" value="ECO:0007669"/>
    <property type="project" value="TreeGrafter"/>
</dbReference>
<keyword evidence="7" id="KW-1185">Reference proteome</keyword>
<feature type="repeat" description="WD" evidence="3">
    <location>
        <begin position="242"/>
        <end position="271"/>
    </location>
</feature>
<dbReference type="Gene3D" id="2.130.10.10">
    <property type="entry name" value="YVTN repeat-like/Quinoprotein amine dehydrogenase"/>
    <property type="match status" value="2"/>
</dbReference>
<dbReference type="InterPro" id="IPR001680">
    <property type="entry name" value="WD40_rpt"/>
</dbReference>
<evidence type="ECO:0000256" key="3">
    <source>
        <dbReference type="PROSITE-ProRule" id="PRU00221"/>
    </source>
</evidence>
<keyword evidence="3" id="KW-0853">WD repeat</keyword>
<dbReference type="GO" id="GO:0045159">
    <property type="term" value="F:myosin II binding"/>
    <property type="evidence" value="ECO:0007669"/>
    <property type="project" value="TreeGrafter"/>
</dbReference>
<feature type="region of interest" description="Disordered" evidence="4">
    <location>
        <begin position="949"/>
        <end position="973"/>
    </location>
</feature>
<dbReference type="Pfam" id="PF08596">
    <property type="entry name" value="Lgl_C"/>
    <property type="match status" value="1"/>
</dbReference>
<dbReference type="PANTHER" id="PTHR10241">
    <property type="entry name" value="LETHAL 2 GIANT LARVAE PROTEIN"/>
    <property type="match status" value="1"/>
</dbReference>
<feature type="region of interest" description="Disordered" evidence="4">
    <location>
        <begin position="860"/>
        <end position="897"/>
    </location>
</feature>
<evidence type="ECO:0000313" key="7">
    <source>
        <dbReference type="Proteomes" id="UP000800092"/>
    </source>
</evidence>
<dbReference type="InterPro" id="IPR015943">
    <property type="entry name" value="WD40/YVTN_repeat-like_dom_sf"/>
</dbReference>
<dbReference type="PROSITE" id="PS50082">
    <property type="entry name" value="WD_REPEATS_2"/>
    <property type="match status" value="1"/>
</dbReference>
<evidence type="ECO:0000313" key="6">
    <source>
        <dbReference type="EMBL" id="KAF2239451.1"/>
    </source>
</evidence>
<evidence type="ECO:0000256" key="1">
    <source>
        <dbReference type="ARBA" id="ARBA00008070"/>
    </source>
</evidence>
<accession>A0A6A6HN83</accession>
<dbReference type="PANTHER" id="PTHR10241:SF25">
    <property type="entry name" value="TOMOSYN, ISOFORM C"/>
    <property type="match status" value="1"/>
</dbReference>
<dbReference type="GO" id="GO:0006893">
    <property type="term" value="P:Golgi to plasma membrane transport"/>
    <property type="evidence" value="ECO:0007669"/>
    <property type="project" value="TreeGrafter"/>
</dbReference>
<dbReference type="SUPFAM" id="SSF50978">
    <property type="entry name" value="WD40 repeat-like"/>
    <property type="match status" value="1"/>
</dbReference>
<dbReference type="FunFam" id="2.130.10.10:FF:000848">
    <property type="entry name" value="SNARE-dependent exocytosis protein (Sro7), putative"/>
    <property type="match status" value="1"/>
</dbReference>
<name>A0A6A6HN83_VIRVR</name>
<comment type="similarity">
    <text evidence="1">Belongs to the WD repeat L(2)GL family.</text>
</comment>
<evidence type="ECO:0000256" key="4">
    <source>
        <dbReference type="SAM" id="MobiDB-lite"/>
    </source>
</evidence>
<dbReference type="GO" id="GO:0005737">
    <property type="term" value="C:cytoplasm"/>
    <property type="evidence" value="ECO:0007669"/>
    <property type="project" value="TreeGrafter"/>
</dbReference>